<dbReference type="Proteomes" id="UP000261520">
    <property type="component" value="Unplaced"/>
</dbReference>
<evidence type="ECO:0000256" key="5">
    <source>
        <dbReference type="ARBA" id="ARBA00011245"/>
    </source>
</evidence>
<proteinExistence type="inferred from homology"/>
<feature type="domain" description="CYTH" evidence="14">
    <location>
        <begin position="5"/>
        <end position="194"/>
    </location>
</feature>
<keyword evidence="11" id="KW-0460">Magnesium</keyword>
<dbReference type="Ensembl" id="ENSPMGT00000029054.1">
    <property type="protein sequence ID" value="ENSPMGP00000027270.1"/>
    <property type="gene ID" value="ENSPMGG00000022017.1"/>
</dbReference>
<evidence type="ECO:0000256" key="3">
    <source>
        <dbReference type="ARBA" id="ARBA00004496"/>
    </source>
</evidence>
<dbReference type="EC" id="3.6.1.28" evidence="6"/>
<accession>A0A3B4BEG4</accession>
<dbReference type="InterPro" id="IPR023577">
    <property type="entry name" value="CYTH_domain"/>
</dbReference>
<dbReference type="InterPro" id="IPR039582">
    <property type="entry name" value="THTPA"/>
</dbReference>
<dbReference type="PANTHER" id="PTHR14586:SF1">
    <property type="entry name" value="THIAMINE-TRIPHOSPHATASE"/>
    <property type="match status" value="1"/>
</dbReference>
<comment type="subcellular location">
    <subcellularLocation>
        <location evidence="3">Cytoplasm</location>
    </subcellularLocation>
</comment>
<evidence type="ECO:0000313" key="16">
    <source>
        <dbReference type="Proteomes" id="UP000261520"/>
    </source>
</evidence>
<evidence type="ECO:0000256" key="13">
    <source>
        <dbReference type="ARBA" id="ARBA00048194"/>
    </source>
</evidence>
<dbReference type="GO" id="GO:0050333">
    <property type="term" value="F:thiamine triphosphate phosphatase activity"/>
    <property type="evidence" value="ECO:0007669"/>
    <property type="project" value="UniProtKB-EC"/>
</dbReference>
<reference evidence="15" key="1">
    <citation type="submission" date="2025-08" db="UniProtKB">
        <authorList>
            <consortium name="Ensembl"/>
        </authorList>
    </citation>
    <scope>IDENTIFICATION</scope>
</reference>
<evidence type="ECO:0000256" key="11">
    <source>
        <dbReference type="ARBA" id="ARBA00022842"/>
    </source>
</evidence>
<dbReference type="InterPro" id="IPR012177">
    <property type="entry name" value="ThTPase_euk"/>
</dbReference>
<comment type="cofactor">
    <cofactor evidence="1">
        <name>Mg(2+)</name>
        <dbReference type="ChEBI" id="CHEBI:18420"/>
    </cofactor>
</comment>
<name>A0A3B4BEG4_9GOBI</name>
<comment type="catalytic activity">
    <reaction evidence="13">
        <text>thiamine triphosphate + H2O = thiamine diphosphate + phosphate + H(+)</text>
        <dbReference type="Rhea" id="RHEA:11744"/>
        <dbReference type="ChEBI" id="CHEBI:15377"/>
        <dbReference type="ChEBI" id="CHEBI:15378"/>
        <dbReference type="ChEBI" id="CHEBI:43474"/>
        <dbReference type="ChEBI" id="CHEBI:58937"/>
        <dbReference type="ChEBI" id="CHEBI:58938"/>
        <dbReference type="EC" id="3.6.1.28"/>
    </reaction>
</comment>
<dbReference type="InterPro" id="IPR033469">
    <property type="entry name" value="CYTH-like_dom_sf"/>
</dbReference>
<evidence type="ECO:0000256" key="7">
    <source>
        <dbReference type="ARBA" id="ARBA00020088"/>
    </source>
</evidence>
<protein>
    <recommendedName>
        <fullName evidence="7">Thiamine-triphosphatase</fullName>
        <ecNumber evidence="6">3.6.1.28</ecNumber>
    </recommendedName>
</protein>
<dbReference type="STRING" id="409849.ENSPMGP00000027270"/>
<dbReference type="SMART" id="SM01118">
    <property type="entry name" value="CYTH"/>
    <property type="match status" value="1"/>
</dbReference>
<dbReference type="AlphaFoldDB" id="A0A3B4BEG4"/>
<organism evidence="15 16">
    <name type="scientific">Periophthalmus magnuspinnatus</name>
    <dbReference type="NCBI Taxonomy" id="409849"/>
    <lineage>
        <taxon>Eukaryota</taxon>
        <taxon>Metazoa</taxon>
        <taxon>Chordata</taxon>
        <taxon>Craniata</taxon>
        <taxon>Vertebrata</taxon>
        <taxon>Euteleostomi</taxon>
        <taxon>Actinopterygii</taxon>
        <taxon>Neopterygii</taxon>
        <taxon>Teleostei</taxon>
        <taxon>Neoteleostei</taxon>
        <taxon>Acanthomorphata</taxon>
        <taxon>Gobiaria</taxon>
        <taxon>Gobiiformes</taxon>
        <taxon>Gobioidei</taxon>
        <taxon>Gobiidae</taxon>
        <taxon>Oxudercinae</taxon>
        <taxon>Periophthalmus</taxon>
    </lineage>
</organism>
<dbReference type="Pfam" id="PF01928">
    <property type="entry name" value="CYTH"/>
    <property type="match status" value="1"/>
</dbReference>
<dbReference type="SUPFAM" id="SSF55154">
    <property type="entry name" value="CYTH-like phosphatases"/>
    <property type="match status" value="1"/>
</dbReference>
<comment type="similarity">
    <text evidence="4">Belongs to the ThTPase family.</text>
</comment>
<evidence type="ECO:0000256" key="2">
    <source>
        <dbReference type="ARBA" id="ARBA00002106"/>
    </source>
</evidence>
<comment type="subunit">
    <text evidence="5">Monomer.</text>
</comment>
<keyword evidence="12" id="KW-0007">Acetylation</keyword>
<evidence type="ECO:0000256" key="8">
    <source>
        <dbReference type="ARBA" id="ARBA00022490"/>
    </source>
</evidence>
<dbReference type="PANTHER" id="PTHR14586">
    <property type="entry name" value="THIAMINE-TRIPHOSPHATASE"/>
    <property type="match status" value="1"/>
</dbReference>
<keyword evidence="10" id="KW-0378">Hydrolase</keyword>
<evidence type="ECO:0000313" key="15">
    <source>
        <dbReference type="Ensembl" id="ENSPMGP00000027270.1"/>
    </source>
</evidence>
<keyword evidence="16" id="KW-1185">Reference proteome</keyword>
<dbReference type="PROSITE" id="PS51707">
    <property type="entry name" value="CYTH"/>
    <property type="match status" value="1"/>
</dbReference>
<evidence type="ECO:0000256" key="1">
    <source>
        <dbReference type="ARBA" id="ARBA00001946"/>
    </source>
</evidence>
<evidence type="ECO:0000259" key="14">
    <source>
        <dbReference type="PROSITE" id="PS51707"/>
    </source>
</evidence>
<reference evidence="15" key="2">
    <citation type="submission" date="2025-09" db="UniProtKB">
        <authorList>
            <consortium name="Ensembl"/>
        </authorList>
    </citation>
    <scope>IDENTIFICATION</scope>
</reference>
<comment type="function">
    <text evidence="2">Hydrolase highly specific for thiamine triphosphate (ThTP).</text>
</comment>
<dbReference type="GO" id="GO:0006772">
    <property type="term" value="P:thiamine metabolic process"/>
    <property type="evidence" value="ECO:0007669"/>
    <property type="project" value="InterPro"/>
</dbReference>
<sequence>SFQMSVEVERKFICTDETLRILEQTAGEQREFHDQYFDTADFGLTLQDFWLRKRKGSWELKCPMSRGQAKVEALCTRYREITDLAEIQLRVREVLKDEGDESETQDEMWINELNLKCFAEFTTIRRSFTLKEDAVQVDLDQADFGYSVGEIEVLVSEGRDVLSALEKIEKAAQKLGLTGNQKIPGKMYIYLQRYLPKHYDALMKTKPGLNKA</sequence>
<evidence type="ECO:0000256" key="12">
    <source>
        <dbReference type="ARBA" id="ARBA00022990"/>
    </source>
</evidence>
<evidence type="ECO:0000256" key="6">
    <source>
        <dbReference type="ARBA" id="ARBA00012378"/>
    </source>
</evidence>
<dbReference type="CDD" id="cd07758">
    <property type="entry name" value="ThTPase"/>
    <property type="match status" value="1"/>
</dbReference>
<evidence type="ECO:0000256" key="9">
    <source>
        <dbReference type="ARBA" id="ARBA00022723"/>
    </source>
</evidence>
<dbReference type="GO" id="GO:0005737">
    <property type="term" value="C:cytoplasm"/>
    <property type="evidence" value="ECO:0007669"/>
    <property type="project" value="UniProtKB-SubCell"/>
</dbReference>
<evidence type="ECO:0000256" key="4">
    <source>
        <dbReference type="ARBA" id="ARBA00008181"/>
    </source>
</evidence>
<keyword evidence="8" id="KW-0963">Cytoplasm</keyword>
<evidence type="ECO:0000256" key="10">
    <source>
        <dbReference type="ARBA" id="ARBA00022801"/>
    </source>
</evidence>
<dbReference type="GO" id="GO:0042357">
    <property type="term" value="P:thiamine diphosphate metabolic process"/>
    <property type="evidence" value="ECO:0007669"/>
    <property type="project" value="TreeGrafter"/>
</dbReference>
<dbReference type="Gene3D" id="2.40.320.10">
    <property type="entry name" value="Hypothetical Protein Pfu-838710-001"/>
    <property type="match status" value="1"/>
</dbReference>
<keyword evidence="9" id="KW-0479">Metal-binding</keyword>
<dbReference type="GO" id="GO:0000287">
    <property type="term" value="F:magnesium ion binding"/>
    <property type="evidence" value="ECO:0007669"/>
    <property type="project" value="TreeGrafter"/>
</dbReference>